<protein>
    <submittedName>
        <fullName evidence="3">Sugar transferase</fullName>
    </submittedName>
</protein>
<comment type="similarity">
    <text evidence="1">Belongs to the bacterial sugar transferase family.</text>
</comment>
<organism evidence="3 4">
    <name type="scientific">Telluria antibiotica</name>
    <dbReference type="NCBI Taxonomy" id="2717319"/>
    <lineage>
        <taxon>Bacteria</taxon>
        <taxon>Pseudomonadati</taxon>
        <taxon>Pseudomonadota</taxon>
        <taxon>Betaproteobacteria</taxon>
        <taxon>Burkholderiales</taxon>
        <taxon>Oxalobacteraceae</taxon>
        <taxon>Telluria group</taxon>
        <taxon>Telluria</taxon>
    </lineage>
</organism>
<dbReference type="EMBL" id="JAAQOM010000004">
    <property type="protein sequence ID" value="NIA53706.1"/>
    <property type="molecule type" value="Genomic_DNA"/>
</dbReference>
<proteinExistence type="inferred from homology"/>
<evidence type="ECO:0000313" key="4">
    <source>
        <dbReference type="Proteomes" id="UP000716322"/>
    </source>
</evidence>
<dbReference type="Proteomes" id="UP000716322">
    <property type="component" value="Unassembled WGS sequence"/>
</dbReference>
<evidence type="ECO:0000256" key="1">
    <source>
        <dbReference type="ARBA" id="ARBA00006464"/>
    </source>
</evidence>
<sequence>MKRLFDIVVSGCALLCLSPLMLFVAAAVWTYDRGPVFYKQIRVGRAGREFGMYKFRSMRVDADRIGGYSTATNDPRITRVGRIIRRTSVDELPQLLNVLKGDMSLVGPRPDVPKQRVLYTDAEWTQRHLVRPGITGLAQATLRSSGTEDERKQLDLEYVRRSSLRFDLWVIALTVRQVLFVGGN</sequence>
<evidence type="ECO:0000313" key="3">
    <source>
        <dbReference type="EMBL" id="NIA53706.1"/>
    </source>
</evidence>
<keyword evidence="3" id="KW-0808">Transferase</keyword>
<dbReference type="RefSeq" id="WP_166858501.1">
    <property type="nucleotide sequence ID" value="NZ_JAAQOM010000004.1"/>
</dbReference>
<dbReference type="PANTHER" id="PTHR30576:SF0">
    <property type="entry name" value="UNDECAPRENYL-PHOSPHATE N-ACETYLGALACTOSAMINYL 1-PHOSPHATE TRANSFERASE-RELATED"/>
    <property type="match status" value="1"/>
</dbReference>
<dbReference type="InterPro" id="IPR003362">
    <property type="entry name" value="Bact_transf"/>
</dbReference>
<dbReference type="GO" id="GO:0016740">
    <property type="term" value="F:transferase activity"/>
    <property type="evidence" value="ECO:0007669"/>
    <property type="project" value="UniProtKB-KW"/>
</dbReference>
<evidence type="ECO:0000259" key="2">
    <source>
        <dbReference type="Pfam" id="PF02397"/>
    </source>
</evidence>
<keyword evidence="4" id="KW-1185">Reference proteome</keyword>
<dbReference type="Pfam" id="PF02397">
    <property type="entry name" value="Bac_transf"/>
    <property type="match status" value="1"/>
</dbReference>
<feature type="domain" description="Bacterial sugar transferase" evidence="2">
    <location>
        <begin position="2"/>
        <end position="179"/>
    </location>
</feature>
<accession>A0ABX0P8T9</accession>
<dbReference type="PANTHER" id="PTHR30576">
    <property type="entry name" value="COLANIC BIOSYNTHESIS UDP-GLUCOSE LIPID CARRIER TRANSFERASE"/>
    <property type="match status" value="1"/>
</dbReference>
<comment type="caution">
    <text evidence="3">The sequence shown here is derived from an EMBL/GenBank/DDBJ whole genome shotgun (WGS) entry which is preliminary data.</text>
</comment>
<gene>
    <name evidence="3" type="ORF">HAV22_08565</name>
</gene>
<name>A0ABX0P8T9_9BURK</name>
<reference evidence="3 4" key="1">
    <citation type="submission" date="2020-03" db="EMBL/GenBank/DDBJ databases">
        <title>Genome sequence of strain Massilia sp. TW-1.</title>
        <authorList>
            <person name="Chaudhary D.K."/>
        </authorList>
    </citation>
    <scope>NUCLEOTIDE SEQUENCE [LARGE SCALE GENOMIC DNA]</scope>
    <source>
        <strain evidence="3 4">TW-1</strain>
    </source>
</reference>